<keyword evidence="3" id="KW-1185">Reference proteome</keyword>
<dbReference type="Gene3D" id="2.60.120.620">
    <property type="entry name" value="q2cbj1_9rhob like domain"/>
    <property type="match status" value="1"/>
</dbReference>
<organism evidence="2 3">
    <name type="scientific">Phaeoacremonium minimum (strain UCR-PA7)</name>
    <name type="common">Esca disease fungus</name>
    <name type="synonym">Togninia minima</name>
    <dbReference type="NCBI Taxonomy" id="1286976"/>
    <lineage>
        <taxon>Eukaryota</taxon>
        <taxon>Fungi</taxon>
        <taxon>Dikarya</taxon>
        <taxon>Ascomycota</taxon>
        <taxon>Pezizomycotina</taxon>
        <taxon>Sordariomycetes</taxon>
        <taxon>Sordariomycetidae</taxon>
        <taxon>Togniniales</taxon>
        <taxon>Togniniaceae</taxon>
        <taxon>Phaeoacremonium</taxon>
    </lineage>
</organism>
<dbReference type="Proteomes" id="UP000014074">
    <property type="component" value="Unassembled WGS sequence"/>
</dbReference>
<dbReference type="EMBL" id="KB933221">
    <property type="protein sequence ID" value="EON98361.1"/>
    <property type="molecule type" value="Genomic_DNA"/>
</dbReference>
<accession>R8BGC4</accession>
<name>R8BGC4_PHAM7</name>
<feature type="region of interest" description="Disordered" evidence="1">
    <location>
        <begin position="372"/>
        <end position="399"/>
    </location>
</feature>
<gene>
    <name evidence="2" type="ORF">UCRPA7_6123</name>
</gene>
<evidence type="ECO:0000256" key="1">
    <source>
        <dbReference type="SAM" id="MobiDB-lite"/>
    </source>
</evidence>
<dbReference type="AlphaFoldDB" id="R8BGC4"/>
<dbReference type="PANTHER" id="PTHR33099">
    <property type="entry name" value="FE2OG DIOXYGENASE DOMAIN-CONTAINING PROTEIN"/>
    <property type="match status" value="1"/>
</dbReference>
<dbReference type="PANTHER" id="PTHR33099:SF7">
    <property type="entry name" value="MYND-TYPE DOMAIN-CONTAINING PROTEIN"/>
    <property type="match status" value="1"/>
</dbReference>
<dbReference type="GeneID" id="19326747"/>
<dbReference type="eggNOG" id="ENOG502QWAB">
    <property type="taxonomic scope" value="Eukaryota"/>
</dbReference>
<evidence type="ECO:0000313" key="3">
    <source>
        <dbReference type="Proteomes" id="UP000014074"/>
    </source>
</evidence>
<proteinExistence type="predicted"/>
<dbReference type="OrthoDB" id="27483at2759"/>
<evidence type="ECO:0000313" key="2">
    <source>
        <dbReference type="EMBL" id="EON98361.1"/>
    </source>
</evidence>
<dbReference type="RefSeq" id="XP_007916855.1">
    <property type="nucleotide sequence ID" value="XM_007918664.1"/>
</dbReference>
<sequence length="399" mass="44048">MNALGMIDLTASDSESSLSSGHQSHDEDVVYSRWKGQLLDCLNGITSSGDFSASRQYQTFPNPCLRIAGRAAVIPLPLTDHDAEAIRGACKEAPFGRGDETLVDTSVRKTWELDATHFECTNPSWPAFFRTVLDDVATGLGLPNVRAKPHKLLLYEKGSFFKRHKDSEKEVGMIATLVICLPAAHRGGSVQLSFGPEKREIATAPASPFDITALAWFSDVDHEIKPLNFGHRLVLTYKLFQSGSAKRSAHFLVEQSRQLKSILGKWRPQFPTTLMLAYPLEHQYTKSSLSLKNLKGRDHAVCHSLKEISAACDLHLALAHMTRTEDDPDDYYGTGDGEVSVTLDTIYSCEGLQIGSSHDVDEAEILGSIFKDREPDSEDEGEFTGNESAPSSFRYHDTV</sequence>
<dbReference type="HOGENOM" id="CLU_007520_2_0_1"/>
<reference evidence="3" key="1">
    <citation type="journal article" date="2013" name="Genome Announc.">
        <title>Draft genome sequence of the ascomycete Phaeoacremonium aleophilum strain UCR-PA7, a causal agent of the esca disease complex in grapevines.</title>
        <authorList>
            <person name="Blanco-Ulate B."/>
            <person name="Rolshausen P."/>
            <person name="Cantu D."/>
        </authorList>
    </citation>
    <scope>NUCLEOTIDE SEQUENCE [LARGE SCALE GENOMIC DNA]</scope>
    <source>
        <strain evidence="3">UCR-PA7</strain>
    </source>
</reference>
<dbReference type="KEGG" id="tmn:UCRPA7_6123"/>
<protein>
    <submittedName>
        <fullName evidence="2">Putative 2og-fe oxygenase superfamily protein</fullName>
    </submittedName>
</protein>